<keyword evidence="3" id="KW-0812">Transmembrane</keyword>
<name>A0AAV9CHH0_ACOCL</name>
<dbReference type="PRINTS" id="PR00119">
    <property type="entry name" value="CATATPASE"/>
</dbReference>
<dbReference type="Gene3D" id="3.40.1110.10">
    <property type="entry name" value="Calcium-transporting ATPase, cytoplasmic domain N"/>
    <property type="match status" value="1"/>
</dbReference>
<evidence type="ECO:0000256" key="2">
    <source>
        <dbReference type="ARBA" id="ARBA00006024"/>
    </source>
</evidence>
<keyword evidence="4" id="KW-0479">Metal-binding</keyword>
<dbReference type="InterPro" id="IPR036412">
    <property type="entry name" value="HAD-like_sf"/>
</dbReference>
<reference evidence="9" key="1">
    <citation type="journal article" date="2023" name="Nat. Commun.">
        <title>Diploid and tetraploid genomes of Acorus and the evolution of monocots.</title>
        <authorList>
            <person name="Ma L."/>
            <person name="Liu K.W."/>
            <person name="Li Z."/>
            <person name="Hsiao Y.Y."/>
            <person name="Qi Y."/>
            <person name="Fu T."/>
            <person name="Tang G.D."/>
            <person name="Zhang D."/>
            <person name="Sun W.H."/>
            <person name="Liu D.K."/>
            <person name="Li Y."/>
            <person name="Chen G.Z."/>
            <person name="Liu X.D."/>
            <person name="Liao X.Y."/>
            <person name="Jiang Y.T."/>
            <person name="Yu X."/>
            <person name="Hao Y."/>
            <person name="Huang J."/>
            <person name="Zhao X.W."/>
            <person name="Ke S."/>
            <person name="Chen Y.Y."/>
            <person name="Wu W.L."/>
            <person name="Hsu J.L."/>
            <person name="Lin Y.F."/>
            <person name="Huang M.D."/>
            <person name="Li C.Y."/>
            <person name="Huang L."/>
            <person name="Wang Z.W."/>
            <person name="Zhao X."/>
            <person name="Zhong W.Y."/>
            <person name="Peng D.H."/>
            <person name="Ahmad S."/>
            <person name="Lan S."/>
            <person name="Zhang J.S."/>
            <person name="Tsai W.C."/>
            <person name="Van de Peer Y."/>
            <person name="Liu Z.J."/>
        </authorList>
    </citation>
    <scope>NUCLEOTIDE SEQUENCE</scope>
    <source>
        <strain evidence="9">CP</strain>
    </source>
</reference>
<dbReference type="Pfam" id="PF00702">
    <property type="entry name" value="Hydrolase"/>
    <property type="match status" value="1"/>
</dbReference>
<sequence>MFGQPQVSSASVNLATETAVVWAVPEVKATENWKQSLGEKLANHLTGCGFKSSLRVIIEEALRDTSFPYLSFVKRRELKETFSLRNARATKSVEKCISDSSQYVHYDPLHLYLLIGLPTFADRARENIYKVYERKMDEKLKQLKESGFHLSLSLFTLIGPGRRLIVDGVKSLFNGSPNMNTLVGLGALSSFTVSSVAALIPRLWSRNYQARFSGYGLRYYKQIGSTLATRFWPCKGHVSHDRVPADGIVKAGRSAVDESSFTGEPLPVTKLPGAEVTAGSINLNGTLTVEVKRPGGETVMSDIVRLVEEAQSREAPIQRLADKGSPISLALQLSCSVLVVACPCALGLATPTAVLVGTSLGATRGLLLRGGNVLEKFAGVDTIVFDKTGTLTIGKPIVTRVMPLGSEESEKLSENSNCKWTEYEVLRLAAGVESNTIHPVGKAIVEAASAAGCQHVKAADGTFIEEPGSGALATVDCKKVTVGTLEWLQRHGVIKNPFPEADEFRNQSVVYVGVDGDLAGLIYLEDKIRDDAGQVVQSLSKQGLDVYMLSGDKRHAAEYVASVVGIPKERVRRAPSELVYFI</sequence>
<dbReference type="PROSITE" id="PS00154">
    <property type="entry name" value="ATPASE_E1_E2"/>
    <property type="match status" value="1"/>
</dbReference>
<dbReference type="InterPro" id="IPR059000">
    <property type="entry name" value="ATPase_P-type_domA"/>
</dbReference>
<keyword evidence="10" id="KW-1185">Reference proteome</keyword>
<comment type="subcellular location">
    <subcellularLocation>
        <location evidence="1">Membrane</location>
    </subcellularLocation>
</comment>
<evidence type="ECO:0000256" key="5">
    <source>
        <dbReference type="ARBA" id="ARBA00022967"/>
    </source>
</evidence>
<dbReference type="FunFam" id="3.40.1110.10:FF:000071">
    <property type="entry name" value="Copper-transporting ATPase PAA1 chloroplastic"/>
    <property type="match status" value="1"/>
</dbReference>
<comment type="similarity">
    <text evidence="2">Belongs to the cation transport ATPase (P-type) (TC 3.A.3) family. Type IB subfamily.</text>
</comment>
<feature type="domain" description="P-type ATPase A" evidence="8">
    <location>
        <begin position="240"/>
        <end position="308"/>
    </location>
</feature>
<dbReference type="InterPro" id="IPR018303">
    <property type="entry name" value="ATPase_P-typ_P_site"/>
</dbReference>
<accession>A0AAV9CHH0</accession>
<evidence type="ECO:0000256" key="7">
    <source>
        <dbReference type="ARBA" id="ARBA00023136"/>
    </source>
</evidence>
<dbReference type="EMBL" id="JAUJYO010000019">
    <property type="protein sequence ID" value="KAK1288370.1"/>
    <property type="molecule type" value="Genomic_DNA"/>
</dbReference>
<dbReference type="InterPro" id="IPR023214">
    <property type="entry name" value="HAD_sf"/>
</dbReference>
<keyword evidence="5" id="KW-1278">Translocase</keyword>
<dbReference type="NCBIfam" id="TIGR01494">
    <property type="entry name" value="ATPase_P-type"/>
    <property type="match status" value="1"/>
</dbReference>
<proteinExistence type="inferred from homology"/>
<dbReference type="Proteomes" id="UP001180020">
    <property type="component" value="Unassembled WGS sequence"/>
</dbReference>
<dbReference type="SUPFAM" id="SSF81653">
    <property type="entry name" value="Calcium ATPase, transduction domain A"/>
    <property type="match status" value="1"/>
</dbReference>
<evidence type="ECO:0000256" key="4">
    <source>
        <dbReference type="ARBA" id="ARBA00022723"/>
    </source>
</evidence>
<dbReference type="GO" id="GO:0016887">
    <property type="term" value="F:ATP hydrolysis activity"/>
    <property type="evidence" value="ECO:0007669"/>
    <property type="project" value="InterPro"/>
</dbReference>
<dbReference type="Pfam" id="PF00122">
    <property type="entry name" value="E1-E2_ATPase"/>
    <property type="match status" value="1"/>
</dbReference>
<dbReference type="Gene3D" id="2.70.150.10">
    <property type="entry name" value="Calcium-transporting ATPase, cytoplasmic transduction domain A"/>
    <property type="match status" value="1"/>
</dbReference>
<dbReference type="Gene3D" id="3.40.50.1000">
    <property type="entry name" value="HAD superfamily/HAD-like"/>
    <property type="match status" value="1"/>
</dbReference>
<dbReference type="AlphaFoldDB" id="A0AAV9CHH0"/>
<dbReference type="InterPro" id="IPR008250">
    <property type="entry name" value="ATPase_P-typ_transduc_dom_A_sf"/>
</dbReference>
<keyword evidence="7" id="KW-0472">Membrane</keyword>
<evidence type="ECO:0000256" key="6">
    <source>
        <dbReference type="ARBA" id="ARBA00022989"/>
    </source>
</evidence>
<keyword evidence="6" id="KW-1133">Transmembrane helix</keyword>
<protein>
    <recommendedName>
        <fullName evidence="8">P-type ATPase A domain-containing protein</fullName>
    </recommendedName>
</protein>
<dbReference type="PANTHER" id="PTHR43520">
    <property type="entry name" value="ATP7, ISOFORM B"/>
    <property type="match status" value="1"/>
</dbReference>
<evidence type="ECO:0000256" key="3">
    <source>
        <dbReference type="ARBA" id="ARBA00022692"/>
    </source>
</evidence>
<evidence type="ECO:0000313" key="9">
    <source>
        <dbReference type="EMBL" id="KAK1288370.1"/>
    </source>
</evidence>
<organism evidence="9 10">
    <name type="scientific">Acorus calamus</name>
    <name type="common">Sweet flag</name>
    <dbReference type="NCBI Taxonomy" id="4465"/>
    <lineage>
        <taxon>Eukaryota</taxon>
        <taxon>Viridiplantae</taxon>
        <taxon>Streptophyta</taxon>
        <taxon>Embryophyta</taxon>
        <taxon>Tracheophyta</taxon>
        <taxon>Spermatophyta</taxon>
        <taxon>Magnoliopsida</taxon>
        <taxon>Liliopsida</taxon>
        <taxon>Acoraceae</taxon>
        <taxon>Acorus</taxon>
    </lineage>
</organism>
<evidence type="ECO:0000259" key="8">
    <source>
        <dbReference type="Pfam" id="PF00122"/>
    </source>
</evidence>
<dbReference type="InterPro" id="IPR023299">
    <property type="entry name" value="ATPase_P-typ_cyto_dom_N"/>
</dbReference>
<dbReference type="PANTHER" id="PTHR43520:SF22">
    <property type="entry name" value="COPPER-TRANSPORTING ATPASE PAA1, CHLOROPLASTIC"/>
    <property type="match status" value="1"/>
</dbReference>
<dbReference type="GO" id="GO:0005507">
    <property type="term" value="F:copper ion binding"/>
    <property type="evidence" value="ECO:0007669"/>
    <property type="project" value="TreeGrafter"/>
</dbReference>
<dbReference type="InterPro" id="IPR001757">
    <property type="entry name" value="P_typ_ATPase"/>
</dbReference>
<reference evidence="9" key="2">
    <citation type="submission" date="2023-06" db="EMBL/GenBank/DDBJ databases">
        <authorList>
            <person name="Ma L."/>
            <person name="Liu K.-W."/>
            <person name="Li Z."/>
            <person name="Hsiao Y.-Y."/>
            <person name="Qi Y."/>
            <person name="Fu T."/>
            <person name="Tang G."/>
            <person name="Zhang D."/>
            <person name="Sun W.-H."/>
            <person name="Liu D.-K."/>
            <person name="Li Y."/>
            <person name="Chen G.-Z."/>
            <person name="Liu X.-D."/>
            <person name="Liao X.-Y."/>
            <person name="Jiang Y.-T."/>
            <person name="Yu X."/>
            <person name="Hao Y."/>
            <person name="Huang J."/>
            <person name="Zhao X.-W."/>
            <person name="Ke S."/>
            <person name="Chen Y.-Y."/>
            <person name="Wu W.-L."/>
            <person name="Hsu J.-L."/>
            <person name="Lin Y.-F."/>
            <person name="Huang M.-D."/>
            <person name="Li C.-Y."/>
            <person name="Huang L."/>
            <person name="Wang Z.-W."/>
            <person name="Zhao X."/>
            <person name="Zhong W.-Y."/>
            <person name="Peng D.-H."/>
            <person name="Ahmad S."/>
            <person name="Lan S."/>
            <person name="Zhang J.-S."/>
            <person name="Tsai W.-C."/>
            <person name="Van De Peer Y."/>
            <person name="Liu Z.-J."/>
        </authorList>
    </citation>
    <scope>NUCLEOTIDE SEQUENCE</scope>
    <source>
        <strain evidence="9">CP</strain>
        <tissue evidence="9">Leaves</tissue>
    </source>
</reference>
<gene>
    <name evidence="9" type="ORF">QJS10_CPB19g01412</name>
</gene>
<evidence type="ECO:0000256" key="1">
    <source>
        <dbReference type="ARBA" id="ARBA00004370"/>
    </source>
</evidence>
<evidence type="ECO:0000313" key="10">
    <source>
        <dbReference type="Proteomes" id="UP001180020"/>
    </source>
</evidence>
<dbReference type="GO" id="GO:0043682">
    <property type="term" value="F:P-type divalent copper transporter activity"/>
    <property type="evidence" value="ECO:0007669"/>
    <property type="project" value="TreeGrafter"/>
</dbReference>
<dbReference type="GO" id="GO:0005524">
    <property type="term" value="F:ATP binding"/>
    <property type="evidence" value="ECO:0007669"/>
    <property type="project" value="InterPro"/>
</dbReference>
<dbReference type="SUPFAM" id="SSF56784">
    <property type="entry name" value="HAD-like"/>
    <property type="match status" value="1"/>
</dbReference>
<comment type="caution">
    <text evidence="9">The sequence shown here is derived from an EMBL/GenBank/DDBJ whole genome shotgun (WGS) entry which is preliminary data.</text>
</comment>
<dbReference type="GO" id="GO:0016020">
    <property type="term" value="C:membrane"/>
    <property type="evidence" value="ECO:0007669"/>
    <property type="project" value="UniProtKB-SubCell"/>
</dbReference>
<dbReference type="GO" id="GO:0055070">
    <property type="term" value="P:copper ion homeostasis"/>
    <property type="evidence" value="ECO:0007669"/>
    <property type="project" value="TreeGrafter"/>
</dbReference>